<gene>
    <name evidence="2" type="ORF">TrLO_g11111</name>
</gene>
<name>A0A9W7F3C6_9STRA</name>
<dbReference type="Proteomes" id="UP001165122">
    <property type="component" value="Unassembled WGS sequence"/>
</dbReference>
<comment type="caution">
    <text evidence="2">The sequence shown here is derived from an EMBL/GenBank/DDBJ whole genome shotgun (WGS) entry which is preliminary data.</text>
</comment>
<organism evidence="2 3">
    <name type="scientific">Triparma laevis f. longispina</name>
    <dbReference type="NCBI Taxonomy" id="1714387"/>
    <lineage>
        <taxon>Eukaryota</taxon>
        <taxon>Sar</taxon>
        <taxon>Stramenopiles</taxon>
        <taxon>Ochrophyta</taxon>
        <taxon>Bolidophyceae</taxon>
        <taxon>Parmales</taxon>
        <taxon>Triparmaceae</taxon>
        <taxon>Triparma</taxon>
    </lineage>
</organism>
<evidence type="ECO:0000313" key="2">
    <source>
        <dbReference type="EMBL" id="GMI01659.1"/>
    </source>
</evidence>
<sequence>MGSISSSRLSVRRGTGLRGKRKIAAGGERTGFAAVKEEKYGLCVKANEEMRGLEERAKLIEAELRETKAELKDVKMEVVALREGRDDNGGGGEEERIEAKVVAVPATSTSAETRDRSSGKKRKAAT</sequence>
<dbReference type="EMBL" id="BRXW01000036">
    <property type="protein sequence ID" value="GMI01659.1"/>
    <property type="molecule type" value="Genomic_DNA"/>
</dbReference>
<feature type="region of interest" description="Disordered" evidence="1">
    <location>
        <begin position="83"/>
        <end position="126"/>
    </location>
</feature>
<feature type="region of interest" description="Disordered" evidence="1">
    <location>
        <begin position="1"/>
        <end position="21"/>
    </location>
</feature>
<evidence type="ECO:0000313" key="3">
    <source>
        <dbReference type="Proteomes" id="UP001165122"/>
    </source>
</evidence>
<protein>
    <submittedName>
        <fullName evidence="2">Uncharacterized protein</fullName>
    </submittedName>
</protein>
<accession>A0A9W7F3C6</accession>
<reference evidence="3" key="1">
    <citation type="journal article" date="2023" name="Commun. Biol.">
        <title>Genome analysis of Parmales, the sister group of diatoms, reveals the evolutionary specialization of diatoms from phago-mixotrophs to photoautotrophs.</title>
        <authorList>
            <person name="Ban H."/>
            <person name="Sato S."/>
            <person name="Yoshikawa S."/>
            <person name="Yamada K."/>
            <person name="Nakamura Y."/>
            <person name="Ichinomiya M."/>
            <person name="Sato N."/>
            <person name="Blanc-Mathieu R."/>
            <person name="Endo H."/>
            <person name="Kuwata A."/>
            <person name="Ogata H."/>
        </authorList>
    </citation>
    <scope>NUCLEOTIDE SEQUENCE [LARGE SCALE GENOMIC DNA]</scope>
    <source>
        <strain evidence="3">NIES 3700</strain>
    </source>
</reference>
<proteinExistence type="predicted"/>
<feature type="compositionally biased region" description="Basic and acidic residues" evidence="1">
    <location>
        <begin position="83"/>
        <end position="99"/>
    </location>
</feature>
<dbReference type="AlphaFoldDB" id="A0A9W7F3C6"/>
<evidence type="ECO:0000256" key="1">
    <source>
        <dbReference type="SAM" id="MobiDB-lite"/>
    </source>
</evidence>
<keyword evidence="3" id="KW-1185">Reference proteome</keyword>